<sequence length="665" mass="73557">MASQRGTDPEEGTSGLGGIDFIDREAVDSDGDLSGGDEDSDGSSVSNLFDETDQSPGNPLQLLQQQEAAEDERLVALIKRKHLTTPEYKSVQALSPKLDAMKISPRPVPAKKKLFHPEDSGVGVSVSLELSDEVEDGALTLLTQVEGSGGAQSRSSGDGAEEEVAGGSGESPTIFGREGGIVGSQKSGVSVQDEEDSPASGEGGDKFLAAAILRAANRRVCMLARFKEVYGVSVTDLTRQFKSDKTCCKNWVVVIFGLCEPYYITLTGVLPDHCCYSHMQRAVSEQGGGIALMLCDFKAMKNRDTVIKLIKSLVPVSDDLIMVQPPNVRSPAAALYWVQRAQSNASECKGEYPSWITKQTMLSHMLAEDVTFDFSNMVQWAYDQGYTEESKIAYHYAQLAEEDKNAMAWLSSAAQAQHVKHCAQMVRYYMQAQTAEMTMAQYIHERIEQVEGEGDWKHIIAFLRHQDIEIIPWLRTTRDWLKGIPKRNCVCYHGPPDTGKSMFGMSLMRFMRGAIISYVNSRSHFWLQPLVSAKVAMLDDATDACWQYIDTNLRNLLDGNPLSFDLKHRAPIQATCPPLLITSNIDITQDDKHKYLRSRVKCFAFHCPLPVGEDGMPTLVLTEASWKCFFRKFASTLEVALPEEEEDGDSQRSFRCSARSDSGSL</sequence>
<dbReference type="GO" id="GO:0043138">
    <property type="term" value="F:3'-5' DNA helicase activity"/>
    <property type="evidence" value="ECO:0007669"/>
    <property type="project" value="UniProtKB-UniRule"/>
</dbReference>
<comment type="PTM">
    <text evidence="15">Phosphorylated.</text>
</comment>
<evidence type="ECO:0000313" key="19">
    <source>
        <dbReference type="EMBL" id="ABC95026.1"/>
    </source>
</evidence>
<dbReference type="KEGG" id="vg:4239227"/>
<gene>
    <name evidence="15 19" type="primary">E1</name>
</gene>
<dbReference type="Proteomes" id="UP000052098">
    <property type="component" value="Segment"/>
</dbReference>
<reference evidence="19 20" key="1">
    <citation type="journal article" date="2006" name="Vet. Microbiol.">
        <title>Genetic characterization of the first chiropteran papillomavirus, isolated from a basosquamous carcinoma in an Egyptian fruit bat: the Rousettus aegyptiacus papillomavirus type 1.</title>
        <authorList>
            <person name="Rector A."/>
            <person name="Mostmans S."/>
            <person name="Van Doorslaer K."/>
            <person name="McKnight C.A."/>
            <person name="Maes R.K."/>
            <person name="Wise A.G."/>
            <person name="Kiupel M."/>
            <person name="Van Ranst M."/>
        </authorList>
    </citation>
    <scope>NUCLEOTIDE SEQUENCE [LARGE SCALE GENOMIC DNA]</scope>
</reference>
<evidence type="ECO:0000256" key="16">
    <source>
        <dbReference type="PIRNR" id="PIRNR003383"/>
    </source>
</evidence>
<dbReference type="EMBL" id="DQ366842">
    <property type="protein sequence ID" value="ABC95026.1"/>
    <property type="molecule type" value="Genomic_DNA"/>
</dbReference>
<evidence type="ECO:0000256" key="12">
    <source>
        <dbReference type="ARBA" id="ARBA00034617"/>
    </source>
</evidence>
<keyword evidence="10 15" id="KW-0238">DNA-binding</keyword>
<comment type="function">
    <text evidence="16">ATP-dependent DNA helicase required for initiation of viral DNA replication. It forms a complex with the viral E2 protein. The E1-E2 complex binds to the replication origin which contains binding sites for both proteins.</text>
</comment>
<feature type="region of interest" description="Disordered" evidence="17">
    <location>
        <begin position="183"/>
        <end position="202"/>
    </location>
</feature>
<feature type="short sequence motif" description="Nuclear localization signal" evidence="15">
    <location>
        <begin position="79"/>
        <end position="81"/>
    </location>
</feature>
<dbReference type="GO" id="GO:0042025">
    <property type="term" value="C:host cell nucleus"/>
    <property type="evidence" value="ECO:0007669"/>
    <property type="project" value="UniProtKB-SubCell"/>
</dbReference>
<dbReference type="Gene3D" id="1.10.10.510">
    <property type="entry name" value="Zinc finger, large T-antigen D1 domain"/>
    <property type="match status" value="1"/>
</dbReference>
<keyword evidence="20" id="KW-1185">Reference proteome</keyword>
<name>Q0QIH9_9PAPI</name>
<keyword evidence="4 15" id="KW-1048">Host nucleus</keyword>
<dbReference type="InterPro" id="IPR014015">
    <property type="entry name" value="Helicase_SF3_DNA-vir"/>
</dbReference>
<accession>Q0QIH9</accession>
<keyword evidence="7 15" id="KW-0378">Hydrolase</keyword>
<keyword evidence="9 15" id="KW-0067">ATP-binding</keyword>
<comment type="subunit">
    <text evidence="15">Can form hexamers. Interacts with E2 protein; this interaction increases E1 DNA binding specificity. Interacts with host DNA polymerase subunit POLA2. Interacts with host single stranded DNA-binding protein RPA1. Interacts with host TOP1; this interaction stimulates the enzymatic activity of TOP1.</text>
</comment>
<evidence type="ECO:0000256" key="8">
    <source>
        <dbReference type="ARBA" id="ARBA00022806"/>
    </source>
</evidence>
<dbReference type="PROSITE" id="PS51206">
    <property type="entry name" value="SF3_HELICASE_1"/>
    <property type="match status" value="1"/>
</dbReference>
<feature type="binding site" evidence="15">
    <location>
        <begin position="494"/>
        <end position="501"/>
    </location>
    <ligand>
        <name>ATP</name>
        <dbReference type="ChEBI" id="CHEBI:30616"/>
    </ligand>
</feature>
<evidence type="ECO:0000256" key="7">
    <source>
        <dbReference type="ARBA" id="ARBA00022801"/>
    </source>
</evidence>
<keyword evidence="8 15" id="KW-0347">Helicase</keyword>
<comment type="catalytic activity">
    <reaction evidence="12 15">
        <text>Couples ATP hydrolysis with the unwinding of duplex DNA by translocating in the 3'-5' direction.</text>
        <dbReference type="EC" id="5.6.2.4"/>
    </reaction>
</comment>
<dbReference type="Gene3D" id="3.40.1310.10">
    <property type="match status" value="1"/>
</dbReference>
<dbReference type="SUPFAM" id="SSF52540">
    <property type="entry name" value="P-loop containing nucleoside triphosphate hydrolases"/>
    <property type="match status" value="1"/>
</dbReference>
<dbReference type="OrthoDB" id="4795at10239"/>
<comment type="function">
    <text evidence="14 15">ATP-dependent DNA 3'-5' helicase required for initiation of viral DNA replication. It forms a complex with the viral E2 protein. The E1-E2 complex binds to the replication origin which contains binding sites for both proteins. During the initial step, a dimer of E1 interacts with a dimer of protein E2 leading to a complex that binds the viral origin of replication with high specificity. Then, a second dimer of E1 displaces the E2 dimer in an ATP-dependent manner to form the E1 tetramer. Following this, two E1 monomers are added to each half of the site, which results in the formation of two E1 trimers on the viral ori. Subsequently, two hexamers will be created. The double hexamer acts as a bi-directional helicase machinery and unwinds the viral DNA and then recruits the host DNA polymerase to start replication.</text>
</comment>
<evidence type="ECO:0000256" key="13">
    <source>
        <dbReference type="ARBA" id="ARBA00048988"/>
    </source>
</evidence>
<evidence type="ECO:0000256" key="10">
    <source>
        <dbReference type="ARBA" id="ARBA00023125"/>
    </source>
</evidence>
<evidence type="ECO:0000256" key="15">
    <source>
        <dbReference type="HAMAP-Rule" id="MF_04000"/>
    </source>
</evidence>
<dbReference type="PIRSF" id="PIRSF003383">
    <property type="entry name" value="Rep_E1_papillomaV"/>
    <property type="match status" value="1"/>
</dbReference>
<dbReference type="HAMAP" id="MF_04000">
    <property type="entry name" value="PPV_E1"/>
    <property type="match status" value="1"/>
</dbReference>
<dbReference type="InterPro" id="IPR001177">
    <property type="entry name" value="PPV_DNA_helicase_E1_C"/>
</dbReference>
<evidence type="ECO:0000256" key="2">
    <source>
        <dbReference type="ARBA" id="ARBA00022518"/>
    </source>
</evidence>
<dbReference type="Pfam" id="PF20450">
    <property type="entry name" value="PPV_E1_DBD"/>
    <property type="match status" value="1"/>
</dbReference>
<evidence type="ECO:0000256" key="5">
    <source>
        <dbReference type="ARBA" id="ARBA00022705"/>
    </source>
</evidence>
<organism evidence="19 20">
    <name type="scientific">Rousettus aegyptiacus papillomavirus 1</name>
    <dbReference type="NCBI Taxonomy" id="369584"/>
    <lineage>
        <taxon>Viruses</taxon>
        <taxon>Monodnaviria</taxon>
        <taxon>Shotokuvirae</taxon>
        <taxon>Cossaviricota</taxon>
        <taxon>Papovaviricetes</taxon>
        <taxon>Zurhausenvirales</taxon>
        <taxon>Papillomaviridae</taxon>
        <taxon>Firstpapillomavirinae</taxon>
        <taxon>Psipapillomavirus</taxon>
        <taxon>Psipapillomavirus 1</taxon>
    </lineage>
</organism>
<dbReference type="Gene3D" id="3.40.50.300">
    <property type="entry name" value="P-loop containing nucleotide triphosphate hydrolases"/>
    <property type="match status" value="1"/>
</dbReference>
<evidence type="ECO:0000256" key="11">
    <source>
        <dbReference type="ARBA" id="ARBA00023235"/>
    </source>
</evidence>
<keyword evidence="2 15" id="KW-0244">Early protein</keyword>
<keyword evidence="6 15" id="KW-0547">Nucleotide-binding</keyword>
<evidence type="ECO:0000256" key="9">
    <source>
        <dbReference type="ARBA" id="ARBA00022840"/>
    </source>
</evidence>
<comment type="catalytic activity">
    <reaction evidence="13 15 16">
        <text>ATP + H2O = ADP + phosphate + H(+)</text>
        <dbReference type="Rhea" id="RHEA:13065"/>
        <dbReference type="ChEBI" id="CHEBI:15377"/>
        <dbReference type="ChEBI" id="CHEBI:15378"/>
        <dbReference type="ChEBI" id="CHEBI:30616"/>
        <dbReference type="ChEBI" id="CHEBI:43474"/>
        <dbReference type="ChEBI" id="CHEBI:456216"/>
        <dbReference type="EC" id="5.6.2.4"/>
    </reaction>
</comment>
<keyword evidence="3 15" id="KW-0597">Phosphoprotein</keyword>
<dbReference type="InterPro" id="IPR016393">
    <property type="entry name" value="Rep_E1_papillomaV"/>
</dbReference>
<protein>
    <recommendedName>
        <fullName evidence="15 16">Replication protein E1</fullName>
        <ecNumber evidence="15 16">5.6.2.4</ecNumber>
    </recommendedName>
    <alternativeName>
        <fullName evidence="15">ATP-dependent helicase E1</fullName>
    </alternativeName>
    <alternativeName>
        <fullName evidence="15">DNA 3'-5' helicase E1</fullName>
    </alternativeName>
</protein>
<dbReference type="Pfam" id="PF00524">
    <property type="entry name" value="PPV_E1_N"/>
    <property type="match status" value="1"/>
</dbReference>
<evidence type="ECO:0000313" key="20">
    <source>
        <dbReference type="Proteomes" id="UP000052098"/>
    </source>
</evidence>
<dbReference type="InterPro" id="IPR027417">
    <property type="entry name" value="P-loop_NTPase"/>
</dbReference>
<comment type="subcellular location">
    <subcellularLocation>
        <location evidence="1 15">Host nucleus</location>
    </subcellularLocation>
</comment>
<dbReference type="GO" id="GO:0005524">
    <property type="term" value="F:ATP binding"/>
    <property type="evidence" value="ECO:0007669"/>
    <property type="project" value="UniProtKB-UniRule"/>
</dbReference>
<feature type="compositionally biased region" description="Polar residues" evidence="17">
    <location>
        <begin position="651"/>
        <end position="665"/>
    </location>
</feature>
<feature type="region of interest" description="Disordered" evidence="17">
    <location>
        <begin position="644"/>
        <end position="665"/>
    </location>
</feature>
<feature type="compositionally biased region" description="Acidic residues" evidence="17">
    <location>
        <begin position="28"/>
        <end position="41"/>
    </location>
</feature>
<keyword evidence="11 15" id="KW-0413">Isomerase</keyword>
<evidence type="ECO:0000256" key="17">
    <source>
        <dbReference type="SAM" id="MobiDB-lite"/>
    </source>
</evidence>
<feature type="region of interest" description="Disordered" evidence="17">
    <location>
        <begin position="1"/>
        <end position="60"/>
    </location>
</feature>
<feature type="domain" description="SF3 helicase" evidence="18">
    <location>
        <begin position="454"/>
        <end position="618"/>
    </location>
</feature>
<dbReference type="GeneID" id="4239227"/>
<feature type="compositionally biased region" description="Polar residues" evidence="17">
    <location>
        <begin position="145"/>
        <end position="154"/>
    </location>
</feature>
<evidence type="ECO:0000256" key="4">
    <source>
        <dbReference type="ARBA" id="ARBA00022562"/>
    </source>
</evidence>
<dbReference type="GO" id="GO:0016887">
    <property type="term" value="F:ATP hydrolysis activity"/>
    <property type="evidence" value="ECO:0007669"/>
    <property type="project" value="RHEA"/>
</dbReference>
<comment type="caution">
    <text evidence="15">Lacks conserved residue(s) required for the propagation of feature annotation.</text>
</comment>
<keyword evidence="5 15" id="KW-0235">DNA replication</keyword>
<evidence type="ECO:0000256" key="1">
    <source>
        <dbReference type="ARBA" id="ARBA00004147"/>
    </source>
</evidence>
<dbReference type="GO" id="GO:0003677">
    <property type="term" value="F:DNA binding"/>
    <property type="evidence" value="ECO:0007669"/>
    <property type="project" value="UniProtKB-UniRule"/>
</dbReference>
<dbReference type="GO" id="GO:0006260">
    <property type="term" value="P:DNA replication"/>
    <property type="evidence" value="ECO:0007669"/>
    <property type="project" value="UniProtKB-UniRule"/>
</dbReference>
<evidence type="ECO:0000256" key="3">
    <source>
        <dbReference type="ARBA" id="ARBA00022553"/>
    </source>
</evidence>
<evidence type="ECO:0000259" key="18">
    <source>
        <dbReference type="PROSITE" id="PS51206"/>
    </source>
</evidence>
<comment type="similarity">
    <text evidence="15 16">Belongs to the papillomaviridae E1 protein family.</text>
</comment>
<dbReference type="InterPro" id="IPR037102">
    <property type="entry name" value="Znf_lg_T-Ag_D1_dom_sf"/>
</dbReference>
<evidence type="ECO:0000256" key="6">
    <source>
        <dbReference type="ARBA" id="ARBA00022741"/>
    </source>
</evidence>
<feature type="region of interest" description="Disordered" evidence="17">
    <location>
        <begin position="145"/>
        <end position="177"/>
    </location>
</feature>
<feature type="modified residue" description="Phosphoserine; by host" evidence="15">
    <location>
        <position position="95"/>
    </location>
</feature>
<proteinExistence type="inferred from homology"/>
<dbReference type="SUPFAM" id="SSF55464">
    <property type="entry name" value="Origin of replication-binding domain, RBD-like"/>
    <property type="match status" value="1"/>
</dbReference>
<evidence type="ECO:0000256" key="14">
    <source>
        <dbReference type="ARBA" id="ARBA00093297"/>
    </source>
</evidence>
<dbReference type="InterPro" id="IPR046935">
    <property type="entry name" value="PPV_E1_DBD_sf"/>
</dbReference>
<dbReference type="InterPro" id="IPR046832">
    <property type="entry name" value="PPV_E1_DBD"/>
</dbReference>
<dbReference type="InterPro" id="IPR014000">
    <property type="entry name" value="PPV_DNA_helicase_E1_N"/>
</dbReference>
<dbReference type="RefSeq" id="YP_717909.1">
    <property type="nucleotide sequence ID" value="NC_008298.1"/>
</dbReference>
<dbReference type="EC" id="5.6.2.4" evidence="15 16"/>
<dbReference type="Pfam" id="PF00519">
    <property type="entry name" value="PPV_E1_C"/>
    <property type="match status" value="1"/>
</dbReference>